<reference evidence="3" key="3">
    <citation type="submission" date="2015-04" db="UniProtKB">
        <authorList>
            <consortium name="EnsemblPlants"/>
        </authorList>
    </citation>
    <scope>IDENTIFICATION</scope>
    <source>
        <strain evidence="3">cv. Jemalong A17</strain>
    </source>
</reference>
<dbReference type="EMBL" id="CM001218">
    <property type="protein sequence ID" value="KEH36482.1"/>
    <property type="molecule type" value="Genomic_DNA"/>
</dbReference>
<feature type="region of interest" description="Disordered" evidence="1">
    <location>
        <begin position="1"/>
        <end position="26"/>
    </location>
</feature>
<reference evidence="2 4" key="1">
    <citation type="journal article" date="2011" name="Nature">
        <title>The Medicago genome provides insight into the evolution of rhizobial symbioses.</title>
        <authorList>
            <person name="Young N.D."/>
            <person name="Debelle F."/>
            <person name="Oldroyd G.E."/>
            <person name="Geurts R."/>
            <person name="Cannon S.B."/>
            <person name="Udvardi M.K."/>
            <person name="Benedito V.A."/>
            <person name="Mayer K.F."/>
            <person name="Gouzy J."/>
            <person name="Schoof H."/>
            <person name="Van de Peer Y."/>
            <person name="Proost S."/>
            <person name="Cook D.R."/>
            <person name="Meyers B.C."/>
            <person name="Spannagl M."/>
            <person name="Cheung F."/>
            <person name="De Mita S."/>
            <person name="Krishnakumar V."/>
            <person name="Gundlach H."/>
            <person name="Zhou S."/>
            <person name="Mudge J."/>
            <person name="Bharti A.K."/>
            <person name="Murray J.D."/>
            <person name="Naoumkina M.A."/>
            <person name="Rosen B."/>
            <person name="Silverstein K.A."/>
            <person name="Tang H."/>
            <person name="Rombauts S."/>
            <person name="Zhao P.X."/>
            <person name="Zhou P."/>
            <person name="Barbe V."/>
            <person name="Bardou P."/>
            <person name="Bechner M."/>
            <person name="Bellec A."/>
            <person name="Berger A."/>
            <person name="Berges H."/>
            <person name="Bidwell S."/>
            <person name="Bisseling T."/>
            <person name="Choisne N."/>
            <person name="Couloux A."/>
            <person name="Denny R."/>
            <person name="Deshpande S."/>
            <person name="Dai X."/>
            <person name="Doyle J.J."/>
            <person name="Dudez A.M."/>
            <person name="Farmer A.D."/>
            <person name="Fouteau S."/>
            <person name="Franken C."/>
            <person name="Gibelin C."/>
            <person name="Gish J."/>
            <person name="Goldstein S."/>
            <person name="Gonzalez A.J."/>
            <person name="Green P.J."/>
            <person name="Hallab A."/>
            <person name="Hartog M."/>
            <person name="Hua A."/>
            <person name="Humphray S.J."/>
            <person name="Jeong D.H."/>
            <person name="Jing Y."/>
            <person name="Jocker A."/>
            <person name="Kenton S.M."/>
            <person name="Kim D.J."/>
            <person name="Klee K."/>
            <person name="Lai H."/>
            <person name="Lang C."/>
            <person name="Lin S."/>
            <person name="Macmil S.L."/>
            <person name="Magdelenat G."/>
            <person name="Matthews L."/>
            <person name="McCorrison J."/>
            <person name="Monaghan E.L."/>
            <person name="Mun J.H."/>
            <person name="Najar F.Z."/>
            <person name="Nicholson C."/>
            <person name="Noirot C."/>
            <person name="O'Bleness M."/>
            <person name="Paule C.R."/>
            <person name="Poulain J."/>
            <person name="Prion F."/>
            <person name="Qin B."/>
            <person name="Qu C."/>
            <person name="Retzel E.F."/>
            <person name="Riddle C."/>
            <person name="Sallet E."/>
            <person name="Samain S."/>
            <person name="Samson N."/>
            <person name="Sanders I."/>
            <person name="Saurat O."/>
            <person name="Scarpelli C."/>
            <person name="Schiex T."/>
            <person name="Segurens B."/>
            <person name="Severin A.J."/>
            <person name="Sherrier D.J."/>
            <person name="Shi R."/>
            <person name="Sims S."/>
            <person name="Singer S.R."/>
            <person name="Sinharoy S."/>
            <person name="Sterck L."/>
            <person name="Viollet A."/>
            <person name="Wang B.B."/>
            <person name="Wang K."/>
            <person name="Wang M."/>
            <person name="Wang X."/>
            <person name="Warfsmann J."/>
            <person name="Weissenbach J."/>
            <person name="White D.D."/>
            <person name="White J.D."/>
            <person name="Wiley G.B."/>
            <person name="Wincker P."/>
            <person name="Xing Y."/>
            <person name="Yang L."/>
            <person name="Yao Z."/>
            <person name="Ying F."/>
            <person name="Zhai J."/>
            <person name="Zhou L."/>
            <person name="Zuber A."/>
            <person name="Denarie J."/>
            <person name="Dixon R.A."/>
            <person name="May G.D."/>
            <person name="Schwartz D.C."/>
            <person name="Rogers J."/>
            <person name="Quetier F."/>
            <person name="Town C.D."/>
            <person name="Roe B.A."/>
        </authorList>
    </citation>
    <scope>NUCLEOTIDE SEQUENCE [LARGE SCALE GENOMIC DNA]</scope>
    <source>
        <strain evidence="2">A17</strain>
        <strain evidence="3 4">cv. Jemalong A17</strain>
    </source>
</reference>
<accession>A0A072V3T0</accession>
<dbReference type="Proteomes" id="UP000002051">
    <property type="component" value="Chromosome 2"/>
</dbReference>
<organism evidence="2 4">
    <name type="scientific">Medicago truncatula</name>
    <name type="common">Barrel medic</name>
    <name type="synonym">Medicago tribuloides</name>
    <dbReference type="NCBI Taxonomy" id="3880"/>
    <lineage>
        <taxon>Eukaryota</taxon>
        <taxon>Viridiplantae</taxon>
        <taxon>Streptophyta</taxon>
        <taxon>Embryophyta</taxon>
        <taxon>Tracheophyta</taxon>
        <taxon>Spermatophyta</taxon>
        <taxon>Magnoliopsida</taxon>
        <taxon>eudicotyledons</taxon>
        <taxon>Gunneridae</taxon>
        <taxon>Pentapetalae</taxon>
        <taxon>rosids</taxon>
        <taxon>fabids</taxon>
        <taxon>Fabales</taxon>
        <taxon>Fabaceae</taxon>
        <taxon>Papilionoideae</taxon>
        <taxon>50 kb inversion clade</taxon>
        <taxon>NPAAA clade</taxon>
        <taxon>Hologalegina</taxon>
        <taxon>IRL clade</taxon>
        <taxon>Trifolieae</taxon>
        <taxon>Medicago</taxon>
    </lineage>
</organism>
<keyword evidence="4" id="KW-1185">Reference proteome</keyword>
<reference evidence="2 4" key="2">
    <citation type="journal article" date="2014" name="BMC Genomics">
        <title>An improved genome release (version Mt4.0) for the model legume Medicago truncatula.</title>
        <authorList>
            <person name="Tang H."/>
            <person name="Krishnakumar V."/>
            <person name="Bidwell S."/>
            <person name="Rosen B."/>
            <person name="Chan A."/>
            <person name="Zhou S."/>
            <person name="Gentzbittel L."/>
            <person name="Childs K.L."/>
            <person name="Yandell M."/>
            <person name="Gundlach H."/>
            <person name="Mayer K.F."/>
            <person name="Schwartz D.C."/>
            <person name="Town C.D."/>
        </authorList>
    </citation>
    <scope>GENOME REANNOTATION</scope>
    <source>
        <strain evidence="2">A17</strain>
        <strain evidence="3 4">cv. Jemalong A17</strain>
    </source>
</reference>
<evidence type="ECO:0000313" key="3">
    <source>
        <dbReference type="EnsemblPlants" id="KEH36482"/>
    </source>
</evidence>
<gene>
    <name evidence="2" type="ordered locus">MTR_2g011335</name>
</gene>
<dbReference type="HOGENOM" id="CLU_2444154_0_0_1"/>
<dbReference type="AlphaFoldDB" id="A0A072V3T0"/>
<dbReference type="EnsemblPlants" id="KEH36482">
    <property type="protein sequence ID" value="KEH36482"/>
    <property type="gene ID" value="MTR_2g011335"/>
</dbReference>
<evidence type="ECO:0000313" key="2">
    <source>
        <dbReference type="EMBL" id="KEH36482.1"/>
    </source>
</evidence>
<evidence type="ECO:0000256" key="1">
    <source>
        <dbReference type="SAM" id="MobiDB-lite"/>
    </source>
</evidence>
<feature type="compositionally biased region" description="Polar residues" evidence="1">
    <location>
        <begin position="14"/>
        <end position="23"/>
    </location>
</feature>
<name>A0A072V3T0_MEDTR</name>
<proteinExistence type="predicted"/>
<sequence>MEHNPSFFRKHATSSKNVENMSSVPDERRKKRGLFVYKVSDRVQILDLIFKWLCAKSPCRDSCIDDFAICEAKTLVILRRRCCNLQITNM</sequence>
<protein>
    <submittedName>
        <fullName evidence="2 3">Uncharacterized protein</fullName>
    </submittedName>
</protein>
<evidence type="ECO:0000313" key="4">
    <source>
        <dbReference type="Proteomes" id="UP000002051"/>
    </source>
</evidence>